<comment type="similarity">
    <text evidence="6">Belongs to the TRAFAC class myosin-kinesin ATPase superfamily. Myosin family.</text>
</comment>
<name>A0A1I7X1X8_HETBA</name>
<dbReference type="GO" id="GO:0016020">
    <property type="term" value="C:membrane"/>
    <property type="evidence" value="ECO:0007669"/>
    <property type="project" value="TreeGrafter"/>
</dbReference>
<evidence type="ECO:0000256" key="1">
    <source>
        <dbReference type="ARBA" id="ARBA00022741"/>
    </source>
</evidence>
<dbReference type="InterPro" id="IPR027417">
    <property type="entry name" value="P-loop_NTPase"/>
</dbReference>
<feature type="domain" description="Myosin motor" evidence="7">
    <location>
        <begin position="1"/>
        <end position="173"/>
    </location>
</feature>
<keyword evidence="4" id="KW-0505">Motor protein</keyword>
<dbReference type="GO" id="GO:0016459">
    <property type="term" value="C:myosin complex"/>
    <property type="evidence" value="ECO:0007669"/>
    <property type="project" value="UniProtKB-KW"/>
</dbReference>
<keyword evidence="5 6" id="KW-0009">Actin-binding</keyword>
<reference evidence="9" key="1">
    <citation type="submission" date="2016-11" db="UniProtKB">
        <authorList>
            <consortium name="WormBaseParasite"/>
        </authorList>
    </citation>
    <scope>IDENTIFICATION</scope>
</reference>
<organism evidence="8 9">
    <name type="scientific">Heterorhabditis bacteriophora</name>
    <name type="common">Entomopathogenic nematode worm</name>
    <dbReference type="NCBI Taxonomy" id="37862"/>
    <lineage>
        <taxon>Eukaryota</taxon>
        <taxon>Metazoa</taxon>
        <taxon>Ecdysozoa</taxon>
        <taxon>Nematoda</taxon>
        <taxon>Chromadorea</taxon>
        <taxon>Rhabditida</taxon>
        <taxon>Rhabditina</taxon>
        <taxon>Rhabditomorpha</taxon>
        <taxon>Strongyloidea</taxon>
        <taxon>Heterorhabditidae</taxon>
        <taxon>Heterorhabditis</taxon>
    </lineage>
</organism>
<accession>A0A1I7X1X8</accession>
<evidence type="ECO:0000256" key="3">
    <source>
        <dbReference type="ARBA" id="ARBA00023123"/>
    </source>
</evidence>
<dbReference type="WBParaSite" id="Hba_11404">
    <property type="protein sequence ID" value="Hba_11404"/>
    <property type="gene ID" value="Hba_11404"/>
</dbReference>
<dbReference type="GO" id="GO:0000146">
    <property type="term" value="F:microfilament motor activity"/>
    <property type="evidence" value="ECO:0007669"/>
    <property type="project" value="TreeGrafter"/>
</dbReference>
<dbReference type="GO" id="GO:0005524">
    <property type="term" value="F:ATP binding"/>
    <property type="evidence" value="ECO:0007669"/>
    <property type="project" value="UniProtKB-KW"/>
</dbReference>
<keyword evidence="8" id="KW-1185">Reference proteome</keyword>
<evidence type="ECO:0000313" key="9">
    <source>
        <dbReference type="WBParaSite" id="Hba_11404"/>
    </source>
</evidence>
<proteinExistence type="inferred from homology"/>
<evidence type="ECO:0000256" key="5">
    <source>
        <dbReference type="ARBA" id="ARBA00023203"/>
    </source>
</evidence>
<dbReference type="PANTHER" id="PTHR13140">
    <property type="entry name" value="MYOSIN"/>
    <property type="match status" value="1"/>
</dbReference>
<dbReference type="GO" id="GO:0007015">
    <property type="term" value="P:actin filament organization"/>
    <property type="evidence" value="ECO:0007669"/>
    <property type="project" value="TreeGrafter"/>
</dbReference>
<keyword evidence="3 6" id="KW-0518">Myosin</keyword>
<dbReference type="GO" id="GO:0051015">
    <property type="term" value="F:actin filament binding"/>
    <property type="evidence" value="ECO:0007669"/>
    <property type="project" value="TreeGrafter"/>
</dbReference>
<keyword evidence="2" id="KW-0067">ATP-binding</keyword>
<dbReference type="SUPFAM" id="SSF52540">
    <property type="entry name" value="P-loop containing nucleoside triphosphate hydrolases"/>
    <property type="match status" value="1"/>
</dbReference>
<dbReference type="PROSITE" id="PS51456">
    <property type="entry name" value="MYOSIN_MOTOR"/>
    <property type="match status" value="1"/>
</dbReference>
<sequence length="173" mass="19751">MYPFLNNGFNTVFLVIELLPFLRNPAILIGRDDLTALSYLHEPVSLYIYIYIYIYSTNKYKHCSYHLRYFASIAGGRKGSTGIEDRVLATNPIMEAIGNAKTIRHINFDERCAISGAEMKTYLLEKSRLVFQVLVNPIGILLKVETVTFLVLMMKTILVILSRHLSFLVSPNK</sequence>
<evidence type="ECO:0000259" key="7">
    <source>
        <dbReference type="PROSITE" id="PS51456"/>
    </source>
</evidence>
<comment type="caution">
    <text evidence="6">Lacks conserved residue(s) required for the propagation of feature annotation.</text>
</comment>
<evidence type="ECO:0000256" key="4">
    <source>
        <dbReference type="ARBA" id="ARBA00023175"/>
    </source>
</evidence>
<dbReference type="Gene3D" id="3.40.850.10">
    <property type="entry name" value="Kinesin motor domain"/>
    <property type="match status" value="1"/>
</dbReference>
<dbReference type="InterPro" id="IPR001609">
    <property type="entry name" value="Myosin_head_motor_dom-like"/>
</dbReference>
<evidence type="ECO:0000256" key="6">
    <source>
        <dbReference type="PROSITE-ProRule" id="PRU00782"/>
    </source>
</evidence>
<dbReference type="InterPro" id="IPR036961">
    <property type="entry name" value="Kinesin_motor_dom_sf"/>
</dbReference>
<evidence type="ECO:0000313" key="8">
    <source>
        <dbReference type="Proteomes" id="UP000095283"/>
    </source>
</evidence>
<evidence type="ECO:0000256" key="2">
    <source>
        <dbReference type="ARBA" id="ARBA00022840"/>
    </source>
</evidence>
<dbReference type="GO" id="GO:0005737">
    <property type="term" value="C:cytoplasm"/>
    <property type="evidence" value="ECO:0007669"/>
    <property type="project" value="TreeGrafter"/>
</dbReference>
<dbReference type="AlphaFoldDB" id="A0A1I7X1X8"/>
<dbReference type="PANTHER" id="PTHR13140:SF706">
    <property type="entry name" value="DILUTE CLASS UNCONVENTIONAL MYOSIN, ISOFORM C"/>
    <property type="match status" value="1"/>
</dbReference>
<dbReference type="Pfam" id="PF00063">
    <property type="entry name" value="Myosin_head"/>
    <property type="match status" value="1"/>
</dbReference>
<keyword evidence="1" id="KW-0547">Nucleotide-binding</keyword>
<dbReference type="Proteomes" id="UP000095283">
    <property type="component" value="Unplaced"/>
</dbReference>
<protein>
    <submittedName>
        <fullName evidence="9">Myosin motor domain-containing protein</fullName>
    </submittedName>
</protein>